<evidence type="ECO:0000313" key="1">
    <source>
        <dbReference type="EMBL" id="MQL95243.1"/>
    </source>
</evidence>
<reference evidence="1" key="1">
    <citation type="submission" date="2017-07" db="EMBL/GenBank/DDBJ databases">
        <title>Taro Niue Genome Assembly and Annotation.</title>
        <authorList>
            <person name="Atibalentja N."/>
            <person name="Keating K."/>
            <person name="Fields C.J."/>
        </authorList>
    </citation>
    <scope>NUCLEOTIDE SEQUENCE</scope>
    <source>
        <strain evidence="1">Niue_2</strain>
        <tissue evidence="1">Leaf</tissue>
    </source>
</reference>
<proteinExistence type="predicted"/>
<accession>A0A843VSR3</accession>
<sequence length="121" mass="13862">MPDPSKWFWNHVEVPHYLGEPDQLRELYKRLHAAVPTVFPFYLRDLSTLPPGELPLTDARGWGSQSQVRKRERNYTVVGLGYTAGPENSCKPRHHKNPAVTVTTCLMDKPSSAEHRAKRLE</sequence>
<evidence type="ECO:0000313" key="2">
    <source>
        <dbReference type="Proteomes" id="UP000652761"/>
    </source>
</evidence>
<protein>
    <submittedName>
        <fullName evidence="1">Uncharacterized protein</fullName>
    </submittedName>
</protein>
<dbReference type="Proteomes" id="UP000652761">
    <property type="component" value="Unassembled WGS sequence"/>
</dbReference>
<keyword evidence="2" id="KW-1185">Reference proteome</keyword>
<comment type="caution">
    <text evidence="1">The sequence shown here is derived from an EMBL/GenBank/DDBJ whole genome shotgun (WGS) entry which is preliminary data.</text>
</comment>
<gene>
    <name evidence="1" type="ORF">Taro_027911</name>
</gene>
<dbReference type="EMBL" id="NMUH01001772">
    <property type="protein sequence ID" value="MQL95243.1"/>
    <property type="molecule type" value="Genomic_DNA"/>
</dbReference>
<organism evidence="1 2">
    <name type="scientific">Colocasia esculenta</name>
    <name type="common">Wild taro</name>
    <name type="synonym">Arum esculentum</name>
    <dbReference type="NCBI Taxonomy" id="4460"/>
    <lineage>
        <taxon>Eukaryota</taxon>
        <taxon>Viridiplantae</taxon>
        <taxon>Streptophyta</taxon>
        <taxon>Embryophyta</taxon>
        <taxon>Tracheophyta</taxon>
        <taxon>Spermatophyta</taxon>
        <taxon>Magnoliopsida</taxon>
        <taxon>Liliopsida</taxon>
        <taxon>Araceae</taxon>
        <taxon>Aroideae</taxon>
        <taxon>Colocasieae</taxon>
        <taxon>Colocasia</taxon>
    </lineage>
</organism>
<dbReference type="AlphaFoldDB" id="A0A843VSR3"/>
<name>A0A843VSR3_COLES</name>